<name>A0A248KEI7_SALBN</name>
<dbReference type="EMBL" id="CP022120">
    <property type="protein sequence ID" value="ASG56689.1"/>
    <property type="molecule type" value="Genomic_DNA"/>
</dbReference>
<reference evidence="2 3" key="1">
    <citation type="submission" date="2017-06" db="EMBL/GenBank/DDBJ databases">
        <title>Salmonella reference genomes for public health.</title>
        <authorList>
            <person name="Robertson J."/>
            <person name="Yoshida C."/>
            <person name="Gurnik S."/>
            <person name="Nash J."/>
        </authorList>
    </citation>
    <scope>NUCLEOTIDE SEQUENCE [LARGE SCALE GENOMIC DNA]</scope>
    <source>
        <strain evidence="2 3">SA19983605</strain>
    </source>
</reference>
<accession>A0A248KEI7</accession>
<proteinExistence type="predicted"/>
<evidence type="ECO:0000256" key="1">
    <source>
        <dbReference type="SAM" id="Phobius"/>
    </source>
</evidence>
<gene>
    <name evidence="2" type="ORF">LFZ56_00785</name>
</gene>
<dbReference type="Proteomes" id="UP000197991">
    <property type="component" value="Chromosome"/>
</dbReference>
<organism evidence="2 3">
    <name type="scientific">Salmonella bongori serovar 66:z41:- str. SA19983605</name>
    <dbReference type="NCBI Taxonomy" id="1243617"/>
    <lineage>
        <taxon>Bacteria</taxon>
        <taxon>Pseudomonadati</taxon>
        <taxon>Pseudomonadota</taxon>
        <taxon>Gammaproteobacteria</taxon>
        <taxon>Enterobacterales</taxon>
        <taxon>Enterobacteriaceae</taxon>
        <taxon>Salmonella</taxon>
    </lineage>
</organism>
<evidence type="ECO:0000313" key="3">
    <source>
        <dbReference type="Proteomes" id="UP000197991"/>
    </source>
</evidence>
<keyword evidence="1" id="KW-0812">Transmembrane</keyword>
<feature type="transmembrane region" description="Helical" evidence="1">
    <location>
        <begin position="20"/>
        <end position="38"/>
    </location>
</feature>
<keyword evidence="3" id="KW-1185">Reference proteome</keyword>
<sequence length="66" mass="7677">MVNYFALEALCEIHHSQRWMTILISYLCITVFCLFPRIRSRSLFSSAIFNAFLRARAHLGILLMAV</sequence>
<evidence type="ECO:0000313" key="2">
    <source>
        <dbReference type="EMBL" id="ASG56689.1"/>
    </source>
</evidence>
<dbReference type="AlphaFoldDB" id="A0A248KEI7"/>
<protein>
    <submittedName>
        <fullName evidence="2">Uncharacterized protein</fullName>
    </submittedName>
</protein>
<keyword evidence="1" id="KW-0472">Membrane</keyword>
<keyword evidence="1" id="KW-1133">Transmembrane helix</keyword>